<evidence type="ECO:0000259" key="3">
    <source>
        <dbReference type="PROSITE" id="PS50263"/>
    </source>
</evidence>
<dbReference type="CDD" id="cd07197">
    <property type="entry name" value="nitrilase"/>
    <property type="match status" value="1"/>
</dbReference>
<dbReference type="PANTHER" id="PTHR43674">
    <property type="entry name" value="NITRILASE C965.09-RELATED"/>
    <property type="match status" value="1"/>
</dbReference>
<dbReference type="InterPro" id="IPR036526">
    <property type="entry name" value="C-N_Hydrolase_sf"/>
</dbReference>
<dbReference type="SUPFAM" id="SSF56317">
    <property type="entry name" value="Carbon-nitrogen hydrolase"/>
    <property type="match status" value="1"/>
</dbReference>
<dbReference type="Gene3D" id="3.60.110.10">
    <property type="entry name" value="Carbon-nitrogen hydrolase"/>
    <property type="match status" value="1"/>
</dbReference>
<comment type="caution">
    <text evidence="4">The sequence shown here is derived from an EMBL/GenBank/DDBJ whole genome shotgun (WGS) entry which is preliminary data.</text>
</comment>
<keyword evidence="1 4" id="KW-0378">Hydrolase</keyword>
<dbReference type="Proteomes" id="UP000319792">
    <property type="component" value="Unassembled WGS sequence"/>
</dbReference>
<gene>
    <name evidence="4" type="ORF">FK268_17080</name>
</gene>
<sequence length="280" mass="28678">MSTSRTCPSVAGPRPTPVSSPSSARGSCTAWARTASAECDHITSQTGGVTVAAVQFVAVVGDVADNIARSERIARKAIARGAHLIVFPELSLTGYHLDLADGEWFVPGDDRLHGLRRAAADADALVVVGAPVIDCGARCLASLVVGGASDLVAAKTHLHGGEVDVFVPAEDVVVAPLRGRKLGFAVCLDTAFGSHADAVRVAGADAYIASVLYAQGEEEKHDTRMSRRARDTGMAVVSANLGGFPNGVRSAGCSGVWASTGLPVASALGRDDEVVLTALP</sequence>
<reference evidence="4 5" key="1">
    <citation type="submission" date="2019-06" db="EMBL/GenBank/DDBJ databases">
        <authorList>
            <person name="Teng J.L.L."/>
            <person name="Lee H.H."/>
            <person name="Lau S.K.P."/>
            <person name="Woo P.C.Y."/>
        </authorList>
    </citation>
    <scope>NUCLEOTIDE SEQUENCE [LARGE SCALE GENOMIC DNA]</scope>
    <source>
        <strain evidence="4 5">HKU70</strain>
    </source>
</reference>
<dbReference type="PROSITE" id="PS50263">
    <property type="entry name" value="CN_HYDROLASE"/>
    <property type="match status" value="1"/>
</dbReference>
<protein>
    <submittedName>
        <fullName evidence="4">Carbon-nitrogen hydrolase family protein</fullName>
    </submittedName>
</protein>
<evidence type="ECO:0000313" key="5">
    <source>
        <dbReference type="Proteomes" id="UP000319792"/>
    </source>
</evidence>
<accession>A0A5C5RJD2</accession>
<dbReference type="GO" id="GO:0033388">
    <property type="term" value="P:putrescine biosynthetic process from arginine"/>
    <property type="evidence" value="ECO:0007669"/>
    <property type="project" value="TreeGrafter"/>
</dbReference>
<dbReference type="InterPro" id="IPR050345">
    <property type="entry name" value="Aliph_Amidase/BUP"/>
</dbReference>
<name>A0A5C5RJD2_9ACTN</name>
<dbReference type="EMBL" id="VIGV01000005">
    <property type="protein sequence ID" value="TWS23099.1"/>
    <property type="molecule type" value="Genomic_DNA"/>
</dbReference>
<reference evidence="4 5" key="2">
    <citation type="submission" date="2019-08" db="EMBL/GenBank/DDBJ databases">
        <title>Tsukamurella conjunctivitidis sp. nov., Tsukamurella assacharolytica sp. nov. and Tsukamurella sputae sp. nov. isolated from patients with conjunctivitis, bacteraemia (lymphoma) and respiratory infection (sputum) in Hong Kong.</title>
        <authorList>
            <person name="Fok K.M.N."/>
            <person name="Fong J.Y.H."/>
        </authorList>
    </citation>
    <scope>NUCLEOTIDE SEQUENCE [LARGE SCALE GENOMIC DNA]</scope>
    <source>
        <strain evidence="4 5">HKU70</strain>
    </source>
</reference>
<keyword evidence="5" id="KW-1185">Reference proteome</keyword>
<dbReference type="GO" id="GO:0050126">
    <property type="term" value="F:N-carbamoylputrescine amidase activity"/>
    <property type="evidence" value="ECO:0007669"/>
    <property type="project" value="TreeGrafter"/>
</dbReference>
<evidence type="ECO:0000313" key="4">
    <source>
        <dbReference type="EMBL" id="TWS23099.1"/>
    </source>
</evidence>
<organism evidence="4 5">
    <name type="scientific">Tsukamurella sputi</name>
    <dbReference type="NCBI Taxonomy" id="2591848"/>
    <lineage>
        <taxon>Bacteria</taxon>
        <taxon>Bacillati</taxon>
        <taxon>Actinomycetota</taxon>
        <taxon>Actinomycetes</taxon>
        <taxon>Mycobacteriales</taxon>
        <taxon>Tsukamurellaceae</taxon>
        <taxon>Tsukamurella</taxon>
    </lineage>
</organism>
<proteinExistence type="predicted"/>
<feature type="region of interest" description="Disordered" evidence="2">
    <location>
        <begin position="1"/>
        <end position="25"/>
    </location>
</feature>
<feature type="domain" description="CN hydrolase" evidence="3">
    <location>
        <begin position="49"/>
        <end position="280"/>
    </location>
</feature>
<dbReference type="PANTHER" id="PTHR43674:SF2">
    <property type="entry name" value="BETA-UREIDOPROPIONASE"/>
    <property type="match status" value="1"/>
</dbReference>
<dbReference type="InterPro" id="IPR003010">
    <property type="entry name" value="C-N_Hydrolase"/>
</dbReference>
<dbReference type="Pfam" id="PF00795">
    <property type="entry name" value="CN_hydrolase"/>
    <property type="match status" value="1"/>
</dbReference>
<dbReference type="AlphaFoldDB" id="A0A5C5RJD2"/>
<evidence type="ECO:0000256" key="1">
    <source>
        <dbReference type="ARBA" id="ARBA00022801"/>
    </source>
</evidence>
<evidence type="ECO:0000256" key="2">
    <source>
        <dbReference type="SAM" id="MobiDB-lite"/>
    </source>
</evidence>